<dbReference type="EMBL" id="BAUP01000124">
    <property type="protein sequence ID" value="GAJ46650.1"/>
    <property type="molecule type" value="Genomic_DNA"/>
</dbReference>
<name>A0A023DZX4_9PROT</name>
<comment type="caution">
    <text evidence="2">The sequence shown here is derived from an EMBL/GenBank/DDBJ whole genome shotgun (WGS) entry which is preliminary data.</text>
</comment>
<dbReference type="OrthoDB" id="9991707at2"/>
<feature type="compositionally biased region" description="Basic and acidic residues" evidence="1">
    <location>
        <begin position="38"/>
        <end position="50"/>
    </location>
</feature>
<sequence length="114" mass="12610">MSLKKILWIFLIFGKSGYAQDSGTSLNLSVPELPASSLEKDGTQGEKSPDSSEEPPASSEKNETSDNPENSGQNDPPEEPLSKETQQEKELYELNAYFDNYMDPRPFAVGSTEF</sequence>
<gene>
    <name evidence="2" type="ORF">HE1_00988</name>
</gene>
<evidence type="ECO:0000256" key="1">
    <source>
        <dbReference type="SAM" id="MobiDB-lite"/>
    </source>
</evidence>
<organism evidence="2 3">
    <name type="scientific">Holospora elegans E1</name>
    <dbReference type="NCBI Taxonomy" id="1427503"/>
    <lineage>
        <taxon>Bacteria</taxon>
        <taxon>Pseudomonadati</taxon>
        <taxon>Pseudomonadota</taxon>
        <taxon>Alphaproteobacteria</taxon>
        <taxon>Holosporales</taxon>
        <taxon>Holosporaceae</taxon>
        <taxon>Holospora</taxon>
    </lineage>
</organism>
<reference evidence="2 3" key="1">
    <citation type="journal article" date="2014" name="FEMS Microbiol. Lett.">
        <title>Draft genome sequences of three Holospora species (Holospora obtusa, Holospora undulata, and Holospora elegans), endonuclear symbiotic bacteria of the ciliate Paramecium caudatum.</title>
        <authorList>
            <person name="Dohra H."/>
            <person name="Tanaka K."/>
            <person name="Suzuki T."/>
            <person name="Fujishima M."/>
            <person name="Suzuki H."/>
        </authorList>
    </citation>
    <scope>NUCLEOTIDE SEQUENCE [LARGE SCALE GENOMIC DNA]</scope>
    <source>
        <strain evidence="2 3">E1</strain>
    </source>
</reference>
<protein>
    <submittedName>
        <fullName evidence="2">Uncharacterized protein</fullName>
    </submittedName>
</protein>
<accession>A0A023DZX4</accession>
<keyword evidence="3" id="KW-1185">Reference proteome</keyword>
<proteinExistence type="predicted"/>
<dbReference type="Proteomes" id="UP000024842">
    <property type="component" value="Unassembled WGS sequence"/>
</dbReference>
<feature type="compositionally biased region" description="Basic and acidic residues" evidence="1">
    <location>
        <begin position="80"/>
        <end position="90"/>
    </location>
</feature>
<feature type="compositionally biased region" description="Polar residues" evidence="1">
    <location>
        <begin position="65"/>
        <end position="74"/>
    </location>
</feature>
<feature type="compositionally biased region" description="Polar residues" evidence="1">
    <location>
        <begin position="19"/>
        <end position="28"/>
    </location>
</feature>
<feature type="region of interest" description="Disordered" evidence="1">
    <location>
        <begin position="18"/>
        <end position="90"/>
    </location>
</feature>
<dbReference type="AlphaFoldDB" id="A0A023DZX4"/>
<evidence type="ECO:0000313" key="3">
    <source>
        <dbReference type="Proteomes" id="UP000024842"/>
    </source>
</evidence>
<evidence type="ECO:0000313" key="2">
    <source>
        <dbReference type="EMBL" id="GAJ46650.1"/>
    </source>
</evidence>